<keyword evidence="1" id="KW-1133">Transmembrane helix</keyword>
<name>A0A0K2U2L7_LEPSM</name>
<dbReference type="EMBL" id="HACA01015178">
    <property type="protein sequence ID" value="CDW32539.1"/>
    <property type="molecule type" value="Transcribed_RNA"/>
</dbReference>
<feature type="transmembrane region" description="Helical" evidence="1">
    <location>
        <begin position="12"/>
        <end position="30"/>
    </location>
</feature>
<feature type="non-terminal residue" evidence="2">
    <location>
        <position position="1"/>
    </location>
</feature>
<sequence>PRVYLYFFKYKYTLFLSLIVPNFGISFYYLSIHPTSFEQNSPSHELPNKELQFLVFPSRF</sequence>
<proteinExistence type="predicted"/>
<protein>
    <submittedName>
        <fullName evidence="2">Uncharacterized protein</fullName>
    </submittedName>
</protein>
<evidence type="ECO:0000256" key="1">
    <source>
        <dbReference type="SAM" id="Phobius"/>
    </source>
</evidence>
<organism evidence="2">
    <name type="scientific">Lepeophtheirus salmonis</name>
    <name type="common">Salmon louse</name>
    <name type="synonym">Caligus salmonis</name>
    <dbReference type="NCBI Taxonomy" id="72036"/>
    <lineage>
        <taxon>Eukaryota</taxon>
        <taxon>Metazoa</taxon>
        <taxon>Ecdysozoa</taxon>
        <taxon>Arthropoda</taxon>
        <taxon>Crustacea</taxon>
        <taxon>Multicrustacea</taxon>
        <taxon>Hexanauplia</taxon>
        <taxon>Copepoda</taxon>
        <taxon>Siphonostomatoida</taxon>
        <taxon>Caligidae</taxon>
        <taxon>Lepeophtheirus</taxon>
    </lineage>
</organism>
<evidence type="ECO:0000313" key="2">
    <source>
        <dbReference type="EMBL" id="CDW32539.1"/>
    </source>
</evidence>
<dbReference type="AlphaFoldDB" id="A0A0K2U2L7"/>
<keyword evidence="1" id="KW-0472">Membrane</keyword>
<keyword evidence="1" id="KW-0812">Transmembrane</keyword>
<reference evidence="2" key="1">
    <citation type="submission" date="2014-05" db="EMBL/GenBank/DDBJ databases">
        <authorList>
            <person name="Chronopoulou M."/>
        </authorList>
    </citation>
    <scope>NUCLEOTIDE SEQUENCE</scope>
    <source>
        <tissue evidence="2">Whole organism</tissue>
    </source>
</reference>
<accession>A0A0K2U2L7</accession>